<proteinExistence type="predicted"/>
<evidence type="ECO:0000313" key="3">
    <source>
        <dbReference type="Proteomes" id="UP000281553"/>
    </source>
</evidence>
<keyword evidence="3" id="KW-1185">Reference proteome</keyword>
<dbReference type="OrthoDB" id="7102994at2759"/>
<organism evidence="2 3">
    <name type="scientific">Dibothriocephalus latus</name>
    <name type="common">Fish tapeworm</name>
    <name type="synonym">Diphyllobothrium latum</name>
    <dbReference type="NCBI Taxonomy" id="60516"/>
    <lineage>
        <taxon>Eukaryota</taxon>
        <taxon>Metazoa</taxon>
        <taxon>Spiralia</taxon>
        <taxon>Lophotrochozoa</taxon>
        <taxon>Platyhelminthes</taxon>
        <taxon>Cestoda</taxon>
        <taxon>Eucestoda</taxon>
        <taxon>Diphyllobothriidea</taxon>
        <taxon>Diphyllobothriidae</taxon>
        <taxon>Dibothriocephalus</taxon>
    </lineage>
</organism>
<gene>
    <name evidence="2" type="ORF">DILT_LOCUS7513</name>
</gene>
<accession>A0A3P7NT69</accession>
<dbReference type="AlphaFoldDB" id="A0A3P7NT69"/>
<evidence type="ECO:0000256" key="1">
    <source>
        <dbReference type="SAM" id="MobiDB-lite"/>
    </source>
</evidence>
<feature type="region of interest" description="Disordered" evidence="1">
    <location>
        <begin position="73"/>
        <end position="93"/>
    </location>
</feature>
<name>A0A3P7NT69_DIBLA</name>
<evidence type="ECO:0000313" key="2">
    <source>
        <dbReference type="EMBL" id="VDN11682.1"/>
    </source>
</evidence>
<protein>
    <submittedName>
        <fullName evidence="2">Uncharacterized protein</fullName>
    </submittedName>
</protein>
<reference evidence="2 3" key="1">
    <citation type="submission" date="2018-11" db="EMBL/GenBank/DDBJ databases">
        <authorList>
            <consortium name="Pathogen Informatics"/>
        </authorList>
    </citation>
    <scope>NUCLEOTIDE SEQUENCE [LARGE SCALE GENOMIC DNA]</scope>
</reference>
<dbReference type="Proteomes" id="UP000281553">
    <property type="component" value="Unassembled WGS sequence"/>
</dbReference>
<dbReference type="EMBL" id="UYRU01052017">
    <property type="protein sequence ID" value="VDN11682.1"/>
    <property type="molecule type" value="Genomic_DNA"/>
</dbReference>
<sequence length="93" mass="10529">MSVNQVAEEITNTGADISADKDPRALFNVTTNELVNWPRYAHFRGKGNSFHNPFDKGFRDNLAEFFRPGSTVLEEMPTADEDTKQETSYPFVV</sequence>